<accession>A0ABR7LWZ1</accession>
<dbReference type="Proteomes" id="UP000805614">
    <property type="component" value="Unassembled WGS sequence"/>
</dbReference>
<keyword evidence="2" id="KW-1185">Reference proteome</keyword>
<sequence length="151" mass="16498">MLIRIEASQLPGRECGQAPGFPGYRNIHVGVQRRDRRTELLDLHPGDAPSATWELEVTATATETGWDLRGHHVQGRPGSRFVYLSWGTVDDGGLFEMFRRAKLWFDAIGPDVLDAAVSSGLLVARLGLTDARGHPLCAAVRPPLIEWSAGS</sequence>
<reference evidence="1 2" key="1">
    <citation type="submission" date="2020-06" db="EMBL/GenBank/DDBJ databases">
        <title>Actinomadura xiongansis sp. nov., isolated from soil of Baiyangdian.</title>
        <authorList>
            <person name="Zhang X."/>
        </authorList>
    </citation>
    <scope>NUCLEOTIDE SEQUENCE [LARGE SCALE GENOMIC DNA]</scope>
    <source>
        <strain evidence="1 2">HBUM206468</strain>
    </source>
</reference>
<evidence type="ECO:0000313" key="2">
    <source>
        <dbReference type="Proteomes" id="UP000805614"/>
    </source>
</evidence>
<organism evidence="1 2">
    <name type="scientific">Actinomadura alba</name>
    <dbReference type="NCBI Taxonomy" id="406431"/>
    <lineage>
        <taxon>Bacteria</taxon>
        <taxon>Bacillati</taxon>
        <taxon>Actinomycetota</taxon>
        <taxon>Actinomycetes</taxon>
        <taxon>Streptosporangiales</taxon>
        <taxon>Thermomonosporaceae</taxon>
        <taxon>Actinomadura</taxon>
    </lineage>
</organism>
<protein>
    <submittedName>
        <fullName evidence="1">Monooxygenase</fullName>
    </submittedName>
</protein>
<gene>
    <name evidence="1" type="ORF">HKK74_27795</name>
</gene>
<dbReference type="GO" id="GO:0004497">
    <property type="term" value="F:monooxygenase activity"/>
    <property type="evidence" value="ECO:0007669"/>
    <property type="project" value="UniProtKB-KW"/>
</dbReference>
<dbReference type="InterPro" id="IPR046032">
    <property type="entry name" value="DUF5990"/>
</dbReference>
<proteinExistence type="predicted"/>
<dbReference type="RefSeq" id="WP_187246319.1">
    <property type="nucleotide sequence ID" value="NZ_BAAAOK010000016.1"/>
</dbReference>
<keyword evidence="1" id="KW-0503">Monooxygenase</keyword>
<dbReference type="Pfam" id="PF19452">
    <property type="entry name" value="DUF5990"/>
    <property type="match status" value="1"/>
</dbReference>
<keyword evidence="1" id="KW-0560">Oxidoreductase</keyword>
<comment type="caution">
    <text evidence="1">The sequence shown here is derived from an EMBL/GenBank/DDBJ whole genome shotgun (WGS) entry which is preliminary data.</text>
</comment>
<name>A0ABR7LWZ1_9ACTN</name>
<evidence type="ECO:0000313" key="1">
    <source>
        <dbReference type="EMBL" id="MBC6469271.1"/>
    </source>
</evidence>
<dbReference type="EMBL" id="JABVEC010000025">
    <property type="protein sequence ID" value="MBC6469271.1"/>
    <property type="molecule type" value="Genomic_DNA"/>
</dbReference>